<evidence type="ECO:0000313" key="4">
    <source>
        <dbReference type="Proteomes" id="UP000050790"/>
    </source>
</evidence>
<dbReference type="Proteomes" id="UP000050790">
    <property type="component" value="Unassembled WGS sequence"/>
</dbReference>
<dbReference type="PANTHER" id="PTHR24033">
    <property type="entry name" value="EGF-LIKE DOMAIN-CONTAINING PROTEIN"/>
    <property type="match status" value="1"/>
</dbReference>
<evidence type="ECO:0000313" key="5">
    <source>
        <dbReference type="WBParaSite" id="SMRG1_40020.4"/>
    </source>
</evidence>
<reference evidence="5" key="1">
    <citation type="submission" date="2023-11" db="UniProtKB">
        <authorList>
            <consortium name="WormBaseParasite"/>
        </authorList>
    </citation>
    <scope>IDENTIFICATION</scope>
</reference>
<feature type="domain" description="EGF-like" evidence="3">
    <location>
        <begin position="405"/>
        <end position="442"/>
    </location>
</feature>
<dbReference type="InterPro" id="IPR051830">
    <property type="entry name" value="NOTCH_homolog"/>
</dbReference>
<dbReference type="Gene3D" id="2.10.25.10">
    <property type="entry name" value="Laminin"/>
    <property type="match status" value="1"/>
</dbReference>
<keyword evidence="1" id="KW-1015">Disulfide bond</keyword>
<evidence type="ECO:0000256" key="2">
    <source>
        <dbReference type="SAM" id="Phobius"/>
    </source>
</evidence>
<dbReference type="SMART" id="SM00181">
    <property type="entry name" value="EGF"/>
    <property type="match status" value="4"/>
</dbReference>
<dbReference type="PANTHER" id="PTHR24033:SF151">
    <property type="entry name" value="NOTCH 2"/>
    <property type="match status" value="1"/>
</dbReference>
<dbReference type="SMART" id="SM00209">
    <property type="entry name" value="TSP1"/>
    <property type="match status" value="1"/>
</dbReference>
<keyword evidence="2" id="KW-1133">Transmembrane helix</keyword>
<name>A0AA84ZNX4_9TREM</name>
<dbReference type="PROSITE" id="PS50026">
    <property type="entry name" value="EGF_3"/>
    <property type="match status" value="1"/>
</dbReference>
<keyword evidence="1" id="KW-0245">EGF-like domain</keyword>
<dbReference type="PROSITE" id="PS00022">
    <property type="entry name" value="EGF_1"/>
    <property type="match status" value="2"/>
</dbReference>
<feature type="disulfide bond" evidence="1">
    <location>
        <begin position="409"/>
        <end position="419"/>
    </location>
</feature>
<evidence type="ECO:0000259" key="3">
    <source>
        <dbReference type="PROSITE" id="PS50026"/>
    </source>
</evidence>
<dbReference type="WBParaSite" id="SMRG1_40020.4">
    <property type="protein sequence ID" value="SMRG1_40020.4"/>
    <property type="gene ID" value="SMRG1_40020"/>
</dbReference>
<dbReference type="Pfam" id="PF00090">
    <property type="entry name" value="TSP_1"/>
    <property type="match status" value="1"/>
</dbReference>
<dbReference type="PROSITE" id="PS50092">
    <property type="entry name" value="TSP1"/>
    <property type="match status" value="1"/>
</dbReference>
<proteinExistence type="predicted"/>
<dbReference type="AlphaFoldDB" id="A0AA84ZNX4"/>
<accession>A0AA84ZNX4</accession>
<comment type="caution">
    <text evidence="1">Lacks conserved residue(s) required for the propagation of feature annotation.</text>
</comment>
<sequence>MRKIIYYYLLYYLNLFNSINISNSNMLLSKLNLLTLDRSINKINILFSYFIPFNDMIHIKSRRQYYGIIETNLIKNLHHLYINHEIYINLTNIIDYYYYYNDNYYKLSKLILNRSITMNDLIQFNERTFLDVFKLIINENTINHIDYLYSIHRITNINLNDNRNFIKKVYMKSLIPKRYIPDQSWYILLMQSWRLYFLFIIHSSNLWLHYKPQIIIYQNDLPKTIDEWSVIFIYLLCSIYHSKQLNKDYQLPYGFCPNPCLINPCLEVVNTMSSKCIKTGYFENSYKCECRNGYQWKQVKGYKGYCEAIDLCDKYCNKVGTRKCDIVQDRYFCVCRPTHMGLNCDYQRDPCVELASNVHMGGNMACNVANGGICKGTLGTNTYHCQCPGSFTSDPSYPFPNCLQIKDRCASTICIHGDCVSSKDGQESYCICPEGTYGKYCELTRGQWGRWSPWSECSPNCGLYNHRRRIRTRDCLGEACSGGLGYLHMEFCDTKPCSNEILMLNRINSSQEIQKLKMLQVQGTRHVEILGGIAKYLLLITCIFSVTTVTAMIIVVYCL</sequence>
<dbReference type="InterPro" id="IPR000884">
    <property type="entry name" value="TSP1_rpt"/>
</dbReference>
<dbReference type="InterPro" id="IPR036383">
    <property type="entry name" value="TSP1_rpt_sf"/>
</dbReference>
<protein>
    <submittedName>
        <fullName evidence="5">EGF-like domain-containing protein</fullName>
    </submittedName>
</protein>
<feature type="transmembrane region" description="Helical" evidence="2">
    <location>
        <begin position="536"/>
        <end position="558"/>
    </location>
</feature>
<evidence type="ECO:0000256" key="1">
    <source>
        <dbReference type="PROSITE-ProRule" id="PRU00076"/>
    </source>
</evidence>
<dbReference type="Gene3D" id="2.20.100.10">
    <property type="entry name" value="Thrombospondin type-1 (TSP1) repeat"/>
    <property type="match status" value="1"/>
</dbReference>
<feature type="disulfide bond" evidence="1">
    <location>
        <begin position="432"/>
        <end position="441"/>
    </location>
</feature>
<keyword evidence="2" id="KW-0812">Transmembrane</keyword>
<keyword evidence="2" id="KW-0472">Membrane</keyword>
<dbReference type="SUPFAM" id="SSF82895">
    <property type="entry name" value="TSP-1 type 1 repeat"/>
    <property type="match status" value="1"/>
</dbReference>
<dbReference type="SUPFAM" id="SSF57196">
    <property type="entry name" value="EGF/Laminin"/>
    <property type="match status" value="1"/>
</dbReference>
<organism evidence="4 5">
    <name type="scientific">Schistosoma margrebowiei</name>
    <dbReference type="NCBI Taxonomy" id="48269"/>
    <lineage>
        <taxon>Eukaryota</taxon>
        <taxon>Metazoa</taxon>
        <taxon>Spiralia</taxon>
        <taxon>Lophotrochozoa</taxon>
        <taxon>Platyhelminthes</taxon>
        <taxon>Trematoda</taxon>
        <taxon>Digenea</taxon>
        <taxon>Strigeidida</taxon>
        <taxon>Schistosomatoidea</taxon>
        <taxon>Schistosomatidae</taxon>
        <taxon>Schistosoma</taxon>
    </lineage>
</organism>
<dbReference type="InterPro" id="IPR000742">
    <property type="entry name" value="EGF"/>
</dbReference>